<dbReference type="AlphaFoldDB" id="A0A0C3NNK4"/>
<feature type="domain" description="GST N-terminal" evidence="1">
    <location>
        <begin position="12"/>
        <end position="103"/>
    </location>
</feature>
<evidence type="ECO:0000259" key="1">
    <source>
        <dbReference type="PROSITE" id="PS50404"/>
    </source>
</evidence>
<dbReference type="Pfam" id="PF22041">
    <property type="entry name" value="GST_C_7"/>
    <property type="match status" value="1"/>
</dbReference>
<dbReference type="InterPro" id="IPR004045">
    <property type="entry name" value="Glutathione_S-Trfase_N"/>
</dbReference>
<evidence type="ECO:0000313" key="2">
    <source>
        <dbReference type="EMBL" id="KIP06684.1"/>
    </source>
</evidence>
<evidence type="ECO:0000313" key="3">
    <source>
        <dbReference type="Proteomes" id="UP000053257"/>
    </source>
</evidence>
<dbReference type="STRING" id="745531.A0A0C3NNK4"/>
<dbReference type="HOGENOM" id="CLU_011226_4_0_1"/>
<protein>
    <recommendedName>
        <fullName evidence="1">GST N-terminal domain-containing protein</fullName>
    </recommendedName>
</protein>
<dbReference type="InterPro" id="IPR036249">
    <property type="entry name" value="Thioredoxin-like_sf"/>
</dbReference>
<dbReference type="PROSITE" id="PS50404">
    <property type="entry name" value="GST_NTER"/>
    <property type="match status" value="1"/>
</dbReference>
<keyword evidence="3" id="KW-1185">Reference proteome</keyword>
<reference evidence="2 3" key="1">
    <citation type="journal article" date="2014" name="PLoS Genet.">
        <title>Analysis of the Phlebiopsis gigantea genome, transcriptome and secretome provides insight into its pioneer colonization strategies of wood.</title>
        <authorList>
            <person name="Hori C."/>
            <person name="Ishida T."/>
            <person name="Igarashi K."/>
            <person name="Samejima M."/>
            <person name="Suzuki H."/>
            <person name="Master E."/>
            <person name="Ferreira P."/>
            <person name="Ruiz-Duenas F.J."/>
            <person name="Held B."/>
            <person name="Canessa P."/>
            <person name="Larrondo L.F."/>
            <person name="Schmoll M."/>
            <person name="Druzhinina I.S."/>
            <person name="Kubicek C.P."/>
            <person name="Gaskell J.A."/>
            <person name="Kersten P."/>
            <person name="St John F."/>
            <person name="Glasner J."/>
            <person name="Sabat G."/>
            <person name="Splinter BonDurant S."/>
            <person name="Syed K."/>
            <person name="Yadav J."/>
            <person name="Mgbeahuruike A.C."/>
            <person name="Kovalchuk A."/>
            <person name="Asiegbu F.O."/>
            <person name="Lackner G."/>
            <person name="Hoffmeister D."/>
            <person name="Rencoret J."/>
            <person name="Gutierrez A."/>
            <person name="Sun H."/>
            <person name="Lindquist E."/>
            <person name="Barry K."/>
            <person name="Riley R."/>
            <person name="Grigoriev I.V."/>
            <person name="Henrissat B."/>
            <person name="Kues U."/>
            <person name="Berka R.M."/>
            <person name="Martinez A.T."/>
            <person name="Covert S.F."/>
            <person name="Blanchette R.A."/>
            <person name="Cullen D."/>
        </authorList>
    </citation>
    <scope>NUCLEOTIDE SEQUENCE [LARGE SCALE GENOMIC DNA]</scope>
    <source>
        <strain evidence="2 3">11061_1 CR5-6</strain>
    </source>
</reference>
<dbReference type="Gene3D" id="3.40.30.10">
    <property type="entry name" value="Glutaredoxin"/>
    <property type="match status" value="1"/>
</dbReference>
<dbReference type="OrthoDB" id="4951845at2759"/>
<dbReference type="Pfam" id="PF13409">
    <property type="entry name" value="GST_N_2"/>
    <property type="match status" value="1"/>
</dbReference>
<dbReference type="SUPFAM" id="SSF47616">
    <property type="entry name" value="GST C-terminal domain-like"/>
    <property type="match status" value="1"/>
</dbReference>
<dbReference type="Gene3D" id="1.20.1050.10">
    <property type="match status" value="1"/>
</dbReference>
<proteinExistence type="predicted"/>
<dbReference type="EMBL" id="KN840512">
    <property type="protein sequence ID" value="KIP06684.1"/>
    <property type="molecule type" value="Genomic_DNA"/>
</dbReference>
<dbReference type="InterPro" id="IPR054416">
    <property type="entry name" value="GST_UstS-like_C"/>
</dbReference>
<dbReference type="SUPFAM" id="SSF52833">
    <property type="entry name" value="Thioredoxin-like"/>
    <property type="match status" value="1"/>
</dbReference>
<accession>A0A0C3NNK4</accession>
<dbReference type="Proteomes" id="UP000053257">
    <property type="component" value="Unassembled WGS sequence"/>
</dbReference>
<sequence length="251" mass="28905">MSSELIVLYDIPGREKQWMSWSPNTLKPRMTLNYKGLQYRTEWVEYPDIEGVCKKIGARPTDKKADGSDRYTLPVLYDPRTQRVVSDSWDIARYLDDAYPDTPRVVPAGSAALQKAWHMLVLPTVLVPLLHIQLPHVCNILPPRSAEYFRRTREDAFGKKLEEVHSESDWEKLEQGLGKVKTCLEENGEGKDMLVMGDQITHADFVLVGIFIWARKSMGEDSDAWKRLSALHDGKWLKYVGQFAKYEYVDV</sequence>
<gene>
    <name evidence="2" type="ORF">PHLGIDRAFT_448049</name>
</gene>
<organism evidence="2 3">
    <name type="scientific">Phlebiopsis gigantea (strain 11061_1 CR5-6)</name>
    <name type="common">White-rot fungus</name>
    <name type="synonym">Peniophora gigantea</name>
    <dbReference type="NCBI Taxonomy" id="745531"/>
    <lineage>
        <taxon>Eukaryota</taxon>
        <taxon>Fungi</taxon>
        <taxon>Dikarya</taxon>
        <taxon>Basidiomycota</taxon>
        <taxon>Agaricomycotina</taxon>
        <taxon>Agaricomycetes</taxon>
        <taxon>Polyporales</taxon>
        <taxon>Phanerochaetaceae</taxon>
        <taxon>Phlebiopsis</taxon>
    </lineage>
</organism>
<dbReference type="InterPro" id="IPR036282">
    <property type="entry name" value="Glutathione-S-Trfase_C_sf"/>
</dbReference>
<name>A0A0C3NNK4_PHLG1</name>